<proteinExistence type="predicted"/>
<name>A0A411B3S1_9CAUD</name>
<accession>A0A411B3S1</accession>
<evidence type="ECO:0000313" key="2">
    <source>
        <dbReference type="Proteomes" id="UP000289178"/>
    </source>
</evidence>
<reference evidence="1 2" key="1">
    <citation type="submission" date="2019-01" db="EMBL/GenBank/DDBJ databases">
        <authorList>
            <person name="Layton S.R."/>
            <person name="Mercado N.B."/>
            <person name="Kim T."/>
            <person name="Hughes L.E."/>
            <person name="Garlena R.A."/>
            <person name="Russell D.A."/>
            <person name="Pope W.H."/>
            <person name="Jacobs-Sera D."/>
            <person name="Hatfull G.F."/>
        </authorList>
    </citation>
    <scope>NUCLEOTIDE SEQUENCE [LARGE SCALE GENOMIC DNA]</scope>
</reference>
<sequence>MPAKKPAPVADDVLSLNMDSLTVGEICEIEEIIDGPLDGMAKAGAKKGKLILAMAYVVKKRKNPEFTLEDAKNLRIEFKGKVKADPTAPNA</sequence>
<evidence type="ECO:0000313" key="1">
    <source>
        <dbReference type="EMBL" id="QAX94998.1"/>
    </source>
</evidence>
<gene>
    <name evidence="1" type="primary">10</name>
    <name evidence="1" type="ORF">SEA_SEBASTISAURUS_10</name>
</gene>
<protein>
    <submittedName>
        <fullName evidence="1">Tail assembly chaperone</fullName>
    </submittedName>
</protein>
<dbReference type="Proteomes" id="UP000289178">
    <property type="component" value="Segment"/>
</dbReference>
<organism evidence="1 2">
    <name type="scientific">Streptomyces phage Sebastisaurus</name>
    <dbReference type="NCBI Taxonomy" id="2510572"/>
    <lineage>
        <taxon>Viruses</taxon>
        <taxon>Duplodnaviria</taxon>
        <taxon>Heunggongvirae</taxon>
        <taxon>Uroviricota</taxon>
        <taxon>Caudoviricetes</taxon>
        <taxon>Colingsworthviridae</taxon>
        <taxon>Sebastisaurusvirus</taxon>
        <taxon>Sebastisaurusvirus sebastisaurus</taxon>
    </lineage>
</organism>
<keyword evidence="2" id="KW-1185">Reference proteome</keyword>
<dbReference type="EMBL" id="MK450433">
    <property type="protein sequence ID" value="QAX94998.1"/>
    <property type="molecule type" value="Genomic_DNA"/>
</dbReference>